<dbReference type="EMBL" id="CP013002">
    <property type="protein sequence ID" value="ALL14266.1"/>
    <property type="molecule type" value="Genomic_DNA"/>
</dbReference>
<dbReference type="Proteomes" id="UP000056905">
    <property type="component" value="Chromosome"/>
</dbReference>
<dbReference type="AlphaFoldDB" id="A0A0N7JHT2"/>
<dbReference type="STRING" id="69395.AQ619_13450"/>
<gene>
    <name evidence="1" type="ORF">AQ619_13450</name>
</gene>
<sequence>MRILITQIALSMPGRIIPEGQVVEGVELAEGEALGENQIPLDIATARLVAGTAEPVIDGVTSISPAVVAATAQIAAANQAVVAARAAFLDAAAAGTDSDKLALAEVLKGFVFGPQDQADRIRDFEDEVDAIRAGLAKKTKSSKADKAAS</sequence>
<evidence type="ECO:0000313" key="1">
    <source>
        <dbReference type="EMBL" id="ALL14266.1"/>
    </source>
</evidence>
<name>A0A0N7JHT2_9CAUL</name>
<dbReference type="KEGG" id="chq:AQ619_13450"/>
<evidence type="ECO:0000313" key="2">
    <source>
        <dbReference type="Proteomes" id="UP000056905"/>
    </source>
</evidence>
<keyword evidence="2" id="KW-1185">Reference proteome</keyword>
<dbReference type="OrthoDB" id="9884089at2"/>
<dbReference type="RefSeq" id="WP_062148554.1">
    <property type="nucleotide sequence ID" value="NZ_CP013002.1"/>
</dbReference>
<accession>A0A0N7JHT2</accession>
<protein>
    <submittedName>
        <fullName evidence="1">Uncharacterized protein</fullName>
    </submittedName>
</protein>
<reference evidence="1 2" key="1">
    <citation type="submission" date="2015-10" db="EMBL/GenBank/DDBJ databases">
        <title>Conservation of the essential genome among Caulobacter and Brevundimonas species.</title>
        <authorList>
            <person name="Scott D."/>
            <person name="Ely B."/>
        </authorList>
    </citation>
    <scope>NUCLEOTIDE SEQUENCE [LARGE SCALE GENOMIC DNA]</scope>
    <source>
        <strain evidence="1 2">CB4</strain>
    </source>
</reference>
<organism evidence="1 2">
    <name type="scientific">Caulobacter henricii</name>
    <dbReference type="NCBI Taxonomy" id="69395"/>
    <lineage>
        <taxon>Bacteria</taxon>
        <taxon>Pseudomonadati</taxon>
        <taxon>Pseudomonadota</taxon>
        <taxon>Alphaproteobacteria</taxon>
        <taxon>Caulobacterales</taxon>
        <taxon>Caulobacteraceae</taxon>
        <taxon>Caulobacter</taxon>
    </lineage>
</organism>
<proteinExistence type="predicted"/>